<gene>
    <name evidence="2" type="ORF">KF715C_ch35010</name>
</gene>
<dbReference type="Proteomes" id="UP000218731">
    <property type="component" value="Chromosome 1"/>
</dbReference>
<evidence type="ECO:0000256" key="1">
    <source>
        <dbReference type="SAM" id="SignalP"/>
    </source>
</evidence>
<dbReference type="EMBL" id="AP015029">
    <property type="protein sequence ID" value="BAW24074.1"/>
    <property type="molecule type" value="Genomic_DNA"/>
</dbReference>
<feature type="chain" id="PRO_5013335646" description="Integrating conjugative element protein" evidence="1">
    <location>
        <begin position="32"/>
        <end position="153"/>
    </location>
</feature>
<dbReference type="Pfam" id="PF11072">
    <property type="entry name" value="DUF2859"/>
    <property type="match status" value="1"/>
</dbReference>
<evidence type="ECO:0008006" key="4">
    <source>
        <dbReference type="Google" id="ProtNLM"/>
    </source>
</evidence>
<name>A0A1L7NF50_PSEPU</name>
<accession>A0A1L7NF50</accession>
<reference evidence="2 3" key="1">
    <citation type="submission" date="2015-11" db="EMBL/GenBank/DDBJ databases">
        <title>Complete genome sequencing of a biphenyl-degrading bacterium, Pseudomonas putida KF715 (=NBRC110667).</title>
        <authorList>
            <person name="Suenaga H."/>
            <person name="Fujihara N."/>
            <person name="Watanabe T."/>
            <person name="Hirose J."/>
            <person name="Kimura N."/>
            <person name="Yamazoe A."/>
            <person name="Hosoyama A."/>
            <person name="Shimodaira J."/>
            <person name="Furukawa K."/>
        </authorList>
    </citation>
    <scope>NUCLEOTIDE SEQUENCE [LARGE SCALE GENOMIC DNA]</scope>
    <source>
        <strain evidence="2 3">KF715</strain>
    </source>
</reference>
<dbReference type="RefSeq" id="WP_226033890.1">
    <property type="nucleotide sequence ID" value="NZ_AP015029.1"/>
</dbReference>
<proteinExistence type="predicted"/>
<dbReference type="NCBIfam" id="TIGR03765">
    <property type="entry name" value="ICE_PFL_4695"/>
    <property type="match status" value="1"/>
</dbReference>
<dbReference type="AlphaFoldDB" id="A0A1L7NF50"/>
<organism evidence="2 3">
    <name type="scientific">Pseudomonas putida</name>
    <name type="common">Arthrobacter siderocapsulatus</name>
    <dbReference type="NCBI Taxonomy" id="303"/>
    <lineage>
        <taxon>Bacteria</taxon>
        <taxon>Pseudomonadati</taxon>
        <taxon>Pseudomonadota</taxon>
        <taxon>Gammaproteobacteria</taxon>
        <taxon>Pseudomonadales</taxon>
        <taxon>Pseudomonadaceae</taxon>
        <taxon>Pseudomonas</taxon>
    </lineage>
</organism>
<sequence>MIEVRGGLLISWFVWSLAASALLLPTPSAMATESAAPVERPDPRILNWVLPVHSKRLTPGDVPRRKLDLPGMVPLFLVGGDNASLAWLAQHAPALKRLGANGLAVEVADAAALQRIQAIAPGLAIWPVSGDDIAERLELEHYPVLITPTGLEQ</sequence>
<dbReference type="InterPro" id="IPR021300">
    <property type="entry name" value="Integr_conj_element_PFL4695"/>
</dbReference>
<protein>
    <recommendedName>
        <fullName evidence="4">Integrating conjugative element protein</fullName>
    </recommendedName>
</protein>
<keyword evidence="1" id="KW-0732">Signal</keyword>
<evidence type="ECO:0000313" key="2">
    <source>
        <dbReference type="EMBL" id="BAW24074.1"/>
    </source>
</evidence>
<evidence type="ECO:0000313" key="3">
    <source>
        <dbReference type="Proteomes" id="UP000218731"/>
    </source>
</evidence>
<feature type="signal peptide" evidence="1">
    <location>
        <begin position="1"/>
        <end position="31"/>
    </location>
</feature>